<proteinExistence type="predicted"/>
<reference evidence="3 4" key="1">
    <citation type="journal article" date="2018" name="Mol. Biol. Evol.">
        <title>Broad Genomic Sampling Reveals a Smut Pathogenic Ancestry of the Fungal Clade Ustilaginomycotina.</title>
        <authorList>
            <person name="Kijpornyongpan T."/>
            <person name="Mondo S.J."/>
            <person name="Barry K."/>
            <person name="Sandor L."/>
            <person name="Lee J."/>
            <person name="Lipzen A."/>
            <person name="Pangilinan J."/>
            <person name="LaButti K."/>
            <person name="Hainaut M."/>
            <person name="Henrissat B."/>
            <person name="Grigoriev I.V."/>
            <person name="Spatafora J.W."/>
            <person name="Aime M.C."/>
        </authorList>
    </citation>
    <scope>NUCLEOTIDE SEQUENCE [LARGE SCALE GENOMIC DNA]</scope>
    <source>
        <strain evidence="3 4">MCA 4198</strain>
    </source>
</reference>
<evidence type="ECO:0000313" key="4">
    <source>
        <dbReference type="Proteomes" id="UP000245768"/>
    </source>
</evidence>
<feature type="signal peptide" evidence="2">
    <location>
        <begin position="1"/>
        <end position="26"/>
    </location>
</feature>
<gene>
    <name evidence="3" type="ORF">FA10DRAFT_296964</name>
</gene>
<dbReference type="GeneID" id="37046433"/>
<keyword evidence="2" id="KW-0732">Signal</keyword>
<dbReference type="RefSeq" id="XP_025374533.1">
    <property type="nucleotide sequence ID" value="XM_025524517.1"/>
</dbReference>
<dbReference type="Proteomes" id="UP000245768">
    <property type="component" value="Unassembled WGS sequence"/>
</dbReference>
<evidence type="ECO:0000313" key="3">
    <source>
        <dbReference type="EMBL" id="PWN87335.1"/>
    </source>
</evidence>
<feature type="chain" id="PRO_5016366217" evidence="2">
    <location>
        <begin position="27"/>
        <end position="358"/>
    </location>
</feature>
<protein>
    <submittedName>
        <fullName evidence="3">Uncharacterized protein</fullName>
    </submittedName>
</protein>
<sequence>MHSHSLLMVVLSVWFSLLLLASSCQNKPLDLGQNGCMHPAPSSLQSFVQEVGRRSFDDDSYGSKTQYDDLIQLERVEEKKREFSGTPRTMRKTSGSDQRADTSDSFFKREETDSERVGTVELTQTWSHLQELLNHREQIAATRERHWDSDKDTYELIDEMLGPLSSGPGDHFSGMIFIGVPQDEIKVHAKQLNSAFRGRPLCGWLKAQVLSDEDTLKLIRVLRYEPEGGWPIFRRAKRRRNLPGTTSSPADQVNNDVDAAKVVKFNWVLLSWPRDDEEFAKHPWIIREQWYSRPEGNTELVFFNVPLNKEARVRRFIDTRWGPFNAKPEVQVLPDENDESDKCRLSLHREDDGVRLWK</sequence>
<feature type="compositionally biased region" description="Basic and acidic residues" evidence="1">
    <location>
        <begin position="98"/>
        <end position="110"/>
    </location>
</feature>
<dbReference type="EMBL" id="KZ819640">
    <property type="protein sequence ID" value="PWN87335.1"/>
    <property type="molecule type" value="Genomic_DNA"/>
</dbReference>
<accession>A0A316YHZ4</accession>
<keyword evidence="4" id="KW-1185">Reference proteome</keyword>
<organism evidence="3 4">
    <name type="scientific">Acaromyces ingoldii</name>
    <dbReference type="NCBI Taxonomy" id="215250"/>
    <lineage>
        <taxon>Eukaryota</taxon>
        <taxon>Fungi</taxon>
        <taxon>Dikarya</taxon>
        <taxon>Basidiomycota</taxon>
        <taxon>Ustilaginomycotina</taxon>
        <taxon>Exobasidiomycetes</taxon>
        <taxon>Exobasidiales</taxon>
        <taxon>Cryptobasidiaceae</taxon>
        <taxon>Acaromyces</taxon>
    </lineage>
</organism>
<evidence type="ECO:0000256" key="1">
    <source>
        <dbReference type="SAM" id="MobiDB-lite"/>
    </source>
</evidence>
<evidence type="ECO:0000256" key="2">
    <source>
        <dbReference type="SAM" id="SignalP"/>
    </source>
</evidence>
<feature type="region of interest" description="Disordered" evidence="1">
    <location>
        <begin position="78"/>
        <end position="110"/>
    </location>
</feature>
<dbReference type="AlphaFoldDB" id="A0A316YHZ4"/>
<name>A0A316YHZ4_9BASI</name>
<dbReference type="InParanoid" id="A0A316YHZ4"/>